<sequence length="13" mass="1480">MDLGTLILRFLTS</sequence>
<dbReference type="EMBL" id="LR721786">
    <property type="protein sequence ID" value="VVW68455.1"/>
    <property type="molecule type" value="Genomic_DNA"/>
</dbReference>
<organism evidence="1">
    <name type="scientific">Nymphaea colorata</name>
    <name type="common">pocket water lily</name>
    <dbReference type="NCBI Taxonomy" id="210225"/>
    <lineage>
        <taxon>Eukaryota</taxon>
        <taxon>Viridiplantae</taxon>
        <taxon>Streptophyta</taxon>
        <taxon>Embryophyta</taxon>
        <taxon>Tracheophyta</taxon>
        <taxon>Spermatophyta</taxon>
        <taxon>Magnoliopsida</taxon>
        <taxon>Nymphaeales</taxon>
        <taxon>Nymphaeaceae</taxon>
        <taxon>Nymphaea</taxon>
    </lineage>
</organism>
<evidence type="ECO:0000313" key="1">
    <source>
        <dbReference type="EMBL" id="VVW68455.1"/>
    </source>
</evidence>
<reference evidence="1" key="1">
    <citation type="submission" date="2019-09" db="EMBL/GenBank/DDBJ databases">
        <authorList>
            <person name="Zhang L."/>
        </authorList>
    </citation>
    <scope>NUCLEOTIDE SEQUENCE</scope>
</reference>
<proteinExistence type="predicted"/>
<gene>
    <name evidence="1" type="ORF">NYM_LOCUS25376</name>
</gene>
<protein>
    <submittedName>
        <fullName evidence="1">Uncharacterized protein</fullName>
    </submittedName>
</protein>
<name>A0A5K1FUY0_9MAGN</name>
<accession>A0A5K1FUY0</accession>